<feature type="domain" description="ABC transmembrane type-1" evidence="8">
    <location>
        <begin position="76"/>
        <end position="268"/>
    </location>
</feature>
<dbReference type="Proteomes" id="UP000070080">
    <property type="component" value="Unassembled WGS sequence"/>
</dbReference>
<dbReference type="CDD" id="cd06261">
    <property type="entry name" value="TM_PBP2"/>
    <property type="match status" value="1"/>
</dbReference>
<feature type="transmembrane region" description="Helical" evidence="7">
    <location>
        <begin position="111"/>
        <end position="132"/>
    </location>
</feature>
<dbReference type="PANTHER" id="PTHR43744:SF12">
    <property type="entry name" value="ABC TRANSPORTER PERMEASE PROTEIN MG189-RELATED"/>
    <property type="match status" value="1"/>
</dbReference>
<name>A0A133YH94_9FIRM</name>
<gene>
    <name evidence="9" type="ORF">HMPREF1872_00247</name>
</gene>
<comment type="similarity">
    <text evidence="7">Belongs to the binding-protein-dependent transport system permease family.</text>
</comment>
<feature type="transmembrane region" description="Helical" evidence="7">
    <location>
        <begin position="188"/>
        <end position="210"/>
    </location>
</feature>
<evidence type="ECO:0000256" key="1">
    <source>
        <dbReference type="ARBA" id="ARBA00004651"/>
    </source>
</evidence>
<evidence type="ECO:0000256" key="6">
    <source>
        <dbReference type="ARBA" id="ARBA00023136"/>
    </source>
</evidence>
<dbReference type="GO" id="GO:0005886">
    <property type="term" value="C:plasma membrane"/>
    <property type="evidence" value="ECO:0007669"/>
    <property type="project" value="UniProtKB-SubCell"/>
</dbReference>
<evidence type="ECO:0000256" key="7">
    <source>
        <dbReference type="RuleBase" id="RU363032"/>
    </source>
</evidence>
<dbReference type="EMBL" id="LSCV01000002">
    <property type="protein sequence ID" value="KXB42561.1"/>
    <property type="molecule type" value="Genomic_DNA"/>
</dbReference>
<keyword evidence="6 7" id="KW-0472">Membrane</keyword>
<reference evidence="10" key="1">
    <citation type="submission" date="2016-01" db="EMBL/GenBank/DDBJ databases">
        <authorList>
            <person name="Mitreva M."/>
            <person name="Pepin K.H."/>
            <person name="Mihindukulasuriya K.A."/>
            <person name="Fulton R."/>
            <person name="Fronick C."/>
            <person name="O'Laughlin M."/>
            <person name="Miner T."/>
            <person name="Herter B."/>
            <person name="Rosa B.A."/>
            <person name="Cordes M."/>
            <person name="Tomlinson C."/>
            <person name="Wollam A."/>
            <person name="Palsikar V.B."/>
            <person name="Mardis E.R."/>
            <person name="Wilson R.K."/>
        </authorList>
    </citation>
    <scope>NUCLEOTIDE SEQUENCE [LARGE SCALE GENOMIC DNA]</scope>
    <source>
        <strain evidence="10">KA00274</strain>
    </source>
</reference>
<dbReference type="SUPFAM" id="SSF161098">
    <property type="entry name" value="MetI-like"/>
    <property type="match status" value="1"/>
</dbReference>
<dbReference type="OrthoDB" id="27560at2"/>
<organism evidence="9 10">
    <name type="scientific">Amygdalobacter nucleatus</name>
    <dbReference type="NCBI Taxonomy" id="3029274"/>
    <lineage>
        <taxon>Bacteria</taxon>
        <taxon>Bacillati</taxon>
        <taxon>Bacillota</taxon>
        <taxon>Clostridia</taxon>
        <taxon>Eubacteriales</taxon>
        <taxon>Oscillospiraceae</taxon>
        <taxon>Amygdalobacter</taxon>
    </lineage>
</organism>
<feature type="transmembrane region" description="Helical" evidence="7">
    <location>
        <begin position="144"/>
        <end position="167"/>
    </location>
</feature>
<dbReference type="STRING" id="1497955.HMPREF1872_00247"/>
<evidence type="ECO:0000313" key="10">
    <source>
        <dbReference type="Proteomes" id="UP000070080"/>
    </source>
</evidence>
<protein>
    <submittedName>
        <fullName evidence="9">ABC transporter, permease protein</fullName>
    </submittedName>
</protein>
<sequence>MLNNKSNKLVKHICMYGLLIIGAIISLLPMLYMISTSLRPNGALYEYPPRFLPRLKEITFANYTFIFSQEKFYRNFLNSLVVAVLTVTLAAFISTALAFCLARFKFWGRKILFALVIATMIIPGTTLIITQYQLANTFNLTNKLLGLVPFYVAWVIPFSTFMIKNYIETIPRDFDEAVYVDGGSVYTVFFKIVVPLASPAIATVSIFNFLTAWDEYQWALTVINDNVKRTLPIAISGFFGQHQFTQWGYVFAMSVSSLIPVIIVFISMQKYFVSGLQTGGVKG</sequence>
<keyword evidence="10" id="KW-1185">Reference proteome</keyword>
<proteinExistence type="inferred from homology"/>
<dbReference type="Gene3D" id="1.10.3720.10">
    <property type="entry name" value="MetI-like"/>
    <property type="match status" value="1"/>
</dbReference>
<evidence type="ECO:0000256" key="3">
    <source>
        <dbReference type="ARBA" id="ARBA00022475"/>
    </source>
</evidence>
<comment type="caution">
    <text evidence="9">The sequence shown here is derived from an EMBL/GenBank/DDBJ whole genome shotgun (WGS) entry which is preliminary data.</text>
</comment>
<evidence type="ECO:0000256" key="2">
    <source>
        <dbReference type="ARBA" id="ARBA00022448"/>
    </source>
</evidence>
<dbReference type="Pfam" id="PF00528">
    <property type="entry name" value="BPD_transp_1"/>
    <property type="match status" value="1"/>
</dbReference>
<keyword evidence="3" id="KW-1003">Cell membrane</keyword>
<dbReference type="PANTHER" id="PTHR43744">
    <property type="entry name" value="ABC TRANSPORTER PERMEASE PROTEIN MG189-RELATED-RELATED"/>
    <property type="match status" value="1"/>
</dbReference>
<feature type="transmembrane region" description="Helical" evidence="7">
    <location>
        <begin position="12"/>
        <end position="34"/>
    </location>
</feature>
<dbReference type="AlphaFoldDB" id="A0A133YH94"/>
<feature type="transmembrane region" description="Helical" evidence="7">
    <location>
        <begin position="247"/>
        <end position="266"/>
    </location>
</feature>
<dbReference type="PROSITE" id="PS50928">
    <property type="entry name" value="ABC_TM1"/>
    <property type="match status" value="1"/>
</dbReference>
<comment type="subcellular location">
    <subcellularLocation>
        <location evidence="1 7">Cell membrane</location>
        <topology evidence="1 7">Multi-pass membrane protein</topology>
    </subcellularLocation>
</comment>
<feature type="transmembrane region" description="Helical" evidence="7">
    <location>
        <begin position="76"/>
        <end position="99"/>
    </location>
</feature>
<evidence type="ECO:0000256" key="5">
    <source>
        <dbReference type="ARBA" id="ARBA00022989"/>
    </source>
</evidence>
<keyword evidence="2 7" id="KW-0813">Transport</keyword>
<dbReference type="InterPro" id="IPR035906">
    <property type="entry name" value="MetI-like_sf"/>
</dbReference>
<evidence type="ECO:0000259" key="8">
    <source>
        <dbReference type="PROSITE" id="PS50928"/>
    </source>
</evidence>
<evidence type="ECO:0000313" key="9">
    <source>
        <dbReference type="EMBL" id="KXB42561.1"/>
    </source>
</evidence>
<dbReference type="GO" id="GO:0055085">
    <property type="term" value="P:transmembrane transport"/>
    <property type="evidence" value="ECO:0007669"/>
    <property type="project" value="InterPro"/>
</dbReference>
<dbReference type="InterPro" id="IPR000515">
    <property type="entry name" value="MetI-like"/>
</dbReference>
<evidence type="ECO:0000256" key="4">
    <source>
        <dbReference type="ARBA" id="ARBA00022692"/>
    </source>
</evidence>
<keyword evidence="5 7" id="KW-1133">Transmembrane helix</keyword>
<dbReference type="RefSeq" id="WP_066712704.1">
    <property type="nucleotide sequence ID" value="NZ_JARFNM010000001.1"/>
</dbReference>
<accession>A0A133YH94</accession>
<keyword evidence="4 7" id="KW-0812">Transmembrane</keyword>